<dbReference type="Proteomes" id="UP000189703">
    <property type="component" value="Unplaced"/>
</dbReference>
<feature type="compositionally biased region" description="Basic and acidic residues" evidence="2">
    <location>
        <begin position="414"/>
        <end position="426"/>
    </location>
</feature>
<dbReference type="eggNOG" id="ENOG502RXMM">
    <property type="taxonomic scope" value="Eukaryota"/>
</dbReference>
<dbReference type="KEGG" id="nnu:104612597"/>
<feature type="compositionally biased region" description="Polar residues" evidence="2">
    <location>
        <begin position="299"/>
        <end position="319"/>
    </location>
</feature>
<dbReference type="InParanoid" id="A0A1U8BAU4"/>
<protein>
    <submittedName>
        <fullName evidence="5">Uncharacterized protein DDB_G0290685-like isoform X1</fullName>
    </submittedName>
</protein>
<keyword evidence="3" id="KW-0812">Transmembrane</keyword>
<reference evidence="5" key="1">
    <citation type="submission" date="2025-08" db="UniProtKB">
        <authorList>
            <consortium name="RefSeq"/>
        </authorList>
    </citation>
    <scope>IDENTIFICATION</scope>
</reference>
<dbReference type="OMA" id="HMALESA"/>
<feature type="transmembrane region" description="Helical" evidence="3">
    <location>
        <begin position="15"/>
        <end position="33"/>
    </location>
</feature>
<feature type="compositionally biased region" description="Basic and acidic residues" evidence="2">
    <location>
        <begin position="639"/>
        <end position="648"/>
    </location>
</feature>
<keyword evidence="1" id="KW-0175">Coiled coil</keyword>
<evidence type="ECO:0000256" key="2">
    <source>
        <dbReference type="SAM" id="MobiDB-lite"/>
    </source>
</evidence>
<feature type="region of interest" description="Disordered" evidence="2">
    <location>
        <begin position="454"/>
        <end position="523"/>
    </location>
</feature>
<dbReference type="RefSeq" id="XP_010278366.1">
    <property type="nucleotide sequence ID" value="XM_010280064.2"/>
</dbReference>
<organism evidence="4 5">
    <name type="scientific">Nelumbo nucifera</name>
    <name type="common">Sacred lotus</name>
    <dbReference type="NCBI Taxonomy" id="4432"/>
    <lineage>
        <taxon>Eukaryota</taxon>
        <taxon>Viridiplantae</taxon>
        <taxon>Streptophyta</taxon>
        <taxon>Embryophyta</taxon>
        <taxon>Tracheophyta</taxon>
        <taxon>Spermatophyta</taxon>
        <taxon>Magnoliopsida</taxon>
        <taxon>Proteales</taxon>
        <taxon>Nelumbonaceae</taxon>
        <taxon>Nelumbo</taxon>
    </lineage>
</organism>
<keyword evidence="4" id="KW-1185">Reference proteome</keyword>
<evidence type="ECO:0000256" key="3">
    <source>
        <dbReference type="SAM" id="Phobius"/>
    </source>
</evidence>
<evidence type="ECO:0000313" key="5">
    <source>
        <dbReference type="RefSeq" id="XP_010278366.1"/>
    </source>
</evidence>
<keyword evidence="3" id="KW-0472">Membrane</keyword>
<dbReference type="PANTHER" id="PTHR36143:SF4">
    <property type="entry name" value="OS08G0177500 PROTEIN"/>
    <property type="match status" value="1"/>
</dbReference>
<feature type="compositionally biased region" description="Basic and acidic residues" evidence="2">
    <location>
        <begin position="475"/>
        <end position="510"/>
    </location>
</feature>
<feature type="coiled-coil region" evidence="1">
    <location>
        <begin position="60"/>
        <end position="136"/>
    </location>
</feature>
<proteinExistence type="predicted"/>
<feature type="compositionally biased region" description="Basic and acidic residues" evidence="2">
    <location>
        <begin position="279"/>
        <end position="296"/>
    </location>
</feature>
<sequence>MAAKGNWSSNRGRPYAMMLLLAFGAAALGVMVLHKLRERRIFNLVVQDKDRQIMSLHLLLQKERDSTKEVKRKNEEMTAKLYSLASQKIELSNRIIEMESMSDSLKEEQRILESALEEKQNEIKILREKEMDSTKAISQVTALTQLLQQKEYEIEEMKHHLKSTAHIWSPSIDDSSNPPTNLTATRNIVSEVENKVDKKKVDGAIAKEGGLQESKNAKDGQNLTMHEGRIENGKDDIGQTEILREGLLQKLENNMDGESSEEQGENGKRISDKSQGMGENKDEKFEKPRGFQDGEVSRVASTMNNRTNDGNSHDSQVSETKNEYGDSKVMDSKEHDTIRDEQPKRLHYGKGRDPDVVANDRIKLEMANGSQNGDGSSMRGIHGSRSKMKGKRWRMVSENRELKKNPSDGIGMDLRSRTSDKDEAKTGKKRQMSEIGNLERFMSYQVDKKGLNTRDEHAHGDTVANEEQGNGQLEMIERSKTVEIRTNDDNQIRLEGKEEKELPNRGRSEMPKNSTGRSSQHAEHLMVDDTSASTVHQEGRNGEVISKNEKLVKPQSSLYGEGLIRNVIDEAEGRAVNVFEQPVDQEAGSIRRQDMITTTTNNRESSEKATGYEEQTTLEVAHIGEQEEANDIEADEEANGGKDGETEF</sequence>
<accession>A0A1U8BAU4</accession>
<dbReference type="STRING" id="4432.A0A1U8BAU4"/>
<feature type="compositionally biased region" description="Basic and acidic residues" evidence="2">
    <location>
        <begin position="320"/>
        <end position="364"/>
    </location>
</feature>
<name>A0A1U8BAU4_NELNU</name>
<dbReference type="PANTHER" id="PTHR36143">
    <property type="entry name" value="OS08G0177500 PROTEIN"/>
    <property type="match status" value="1"/>
</dbReference>
<dbReference type="AlphaFoldDB" id="A0A1U8BAU4"/>
<feature type="region of interest" description="Disordered" evidence="2">
    <location>
        <begin position="209"/>
        <end position="238"/>
    </location>
</feature>
<gene>
    <name evidence="5" type="primary">LOC104612597</name>
</gene>
<keyword evidence="3" id="KW-1133">Transmembrane helix</keyword>
<feature type="compositionally biased region" description="Basic residues" evidence="2">
    <location>
        <begin position="382"/>
        <end position="394"/>
    </location>
</feature>
<feature type="compositionally biased region" description="Basic and acidic residues" evidence="2">
    <location>
        <begin position="395"/>
        <end position="406"/>
    </location>
</feature>
<evidence type="ECO:0000256" key="1">
    <source>
        <dbReference type="SAM" id="Coils"/>
    </source>
</evidence>
<feature type="region of interest" description="Disordered" evidence="2">
    <location>
        <begin position="255"/>
        <end position="441"/>
    </location>
</feature>
<evidence type="ECO:0000313" key="4">
    <source>
        <dbReference type="Proteomes" id="UP000189703"/>
    </source>
</evidence>
<dbReference type="OrthoDB" id="656845at2759"/>
<feature type="region of interest" description="Disordered" evidence="2">
    <location>
        <begin position="589"/>
        <end position="648"/>
    </location>
</feature>
<feature type="compositionally biased region" description="Basic and acidic residues" evidence="2">
    <location>
        <begin position="226"/>
        <end position="237"/>
    </location>
</feature>
<feature type="compositionally biased region" description="Acidic residues" evidence="2">
    <location>
        <begin position="626"/>
        <end position="638"/>
    </location>
</feature>
<dbReference type="GeneID" id="104612597"/>